<evidence type="ECO:0000313" key="2">
    <source>
        <dbReference type="Proteomes" id="UP001320272"/>
    </source>
</evidence>
<gene>
    <name evidence="1" type="ORF">HOP59_08255</name>
</gene>
<comment type="caution">
    <text evidence="1">The sequence shown here is derived from an EMBL/GenBank/DDBJ whole genome shotgun (WGS) entry which is preliminary data.</text>
</comment>
<name>A0ABS9AQW5_9GAMM</name>
<evidence type="ECO:0000313" key="1">
    <source>
        <dbReference type="EMBL" id="MCE8024121.1"/>
    </source>
</evidence>
<protein>
    <submittedName>
        <fullName evidence="1">Uncharacterized protein</fullName>
    </submittedName>
</protein>
<dbReference type="Proteomes" id="UP001320272">
    <property type="component" value="Unassembled WGS sequence"/>
</dbReference>
<organism evidence="1 2">
    <name type="scientific">Billgrantia aerodenitrificans</name>
    <dbReference type="NCBI Taxonomy" id="2733483"/>
    <lineage>
        <taxon>Bacteria</taxon>
        <taxon>Pseudomonadati</taxon>
        <taxon>Pseudomonadota</taxon>
        <taxon>Gammaproteobacteria</taxon>
        <taxon>Oceanospirillales</taxon>
        <taxon>Halomonadaceae</taxon>
        <taxon>Billgrantia</taxon>
    </lineage>
</organism>
<reference evidence="1 2" key="1">
    <citation type="journal article" date="2021" name="Front. Microbiol.">
        <title>Aerobic Denitrification and Heterotrophic Sulfur Oxidation in the Genus Halomonas Revealed by Six Novel Species Characterizations and Genome-Based Analysis.</title>
        <authorList>
            <person name="Wang L."/>
            <person name="Shao Z."/>
        </authorList>
    </citation>
    <scope>NUCLEOTIDE SEQUENCE [LARGE SCALE GENOMIC DNA]</scope>
    <source>
        <strain evidence="1 2">MCCC 1A11058</strain>
    </source>
</reference>
<proteinExistence type="predicted"/>
<dbReference type="EMBL" id="JABFTV010000003">
    <property type="protein sequence ID" value="MCE8024121.1"/>
    <property type="molecule type" value="Genomic_DNA"/>
</dbReference>
<keyword evidence="2" id="KW-1185">Reference proteome</keyword>
<accession>A0ABS9AQW5</accession>
<dbReference type="RefSeq" id="WP_234253468.1">
    <property type="nucleotide sequence ID" value="NZ_JABFTV010000003.1"/>
</dbReference>
<sequence>MNRISDYIQGARTLRELQLSAPEVIKDMIYDLEYPMNPPLERAVECILNERRHPDFQAAEVLLPAMMKTFAFSMQKLDKSSLKGLESVCNNCRRVGHCWRAMRDHAGAEVCRDFCPNVKAFTVIANNE</sequence>